<keyword evidence="2" id="KW-1185">Reference proteome</keyword>
<name>A0ABP9AX47_9ACTN</name>
<reference evidence="2" key="1">
    <citation type="journal article" date="2019" name="Int. J. Syst. Evol. Microbiol.">
        <title>The Global Catalogue of Microorganisms (GCM) 10K type strain sequencing project: providing services to taxonomists for standard genome sequencing and annotation.</title>
        <authorList>
            <consortium name="The Broad Institute Genomics Platform"/>
            <consortium name="The Broad Institute Genome Sequencing Center for Infectious Disease"/>
            <person name="Wu L."/>
            <person name="Ma J."/>
        </authorList>
    </citation>
    <scope>NUCLEOTIDE SEQUENCE [LARGE SCALE GENOMIC DNA]</scope>
    <source>
        <strain evidence="2">JCM 18324</strain>
    </source>
</reference>
<dbReference type="EMBL" id="BAABJV010000012">
    <property type="protein sequence ID" value="GAA4786528.1"/>
    <property type="molecule type" value="Genomic_DNA"/>
</dbReference>
<protein>
    <submittedName>
        <fullName evidence="1">Uncharacterized protein</fullName>
    </submittedName>
</protein>
<proteinExistence type="predicted"/>
<sequence length="100" mass="9594">MSRPQAAGSRSMRMVPVSRRCAGALDAAQGGAGRGGAGRGCAARGGPVRCRVPRAEGGPGHGSAGVVRVRHGWCACGTGGALGRGATAAHTGAPVPHTGG</sequence>
<evidence type="ECO:0000313" key="2">
    <source>
        <dbReference type="Proteomes" id="UP001501147"/>
    </source>
</evidence>
<evidence type="ECO:0000313" key="1">
    <source>
        <dbReference type="EMBL" id="GAA4786528.1"/>
    </source>
</evidence>
<accession>A0ABP9AX47</accession>
<dbReference type="Proteomes" id="UP001501147">
    <property type="component" value="Unassembled WGS sequence"/>
</dbReference>
<comment type="caution">
    <text evidence="1">The sequence shown here is derived from an EMBL/GenBank/DDBJ whole genome shotgun (WGS) entry which is preliminary data.</text>
</comment>
<organism evidence="1 2">
    <name type="scientific">Streptomyces sanyensis</name>
    <dbReference type="NCBI Taxonomy" id="568869"/>
    <lineage>
        <taxon>Bacteria</taxon>
        <taxon>Bacillati</taxon>
        <taxon>Actinomycetota</taxon>
        <taxon>Actinomycetes</taxon>
        <taxon>Kitasatosporales</taxon>
        <taxon>Streptomycetaceae</taxon>
        <taxon>Streptomyces</taxon>
    </lineage>
</organism>
<gene>
    <name evidence="1" type="ORF">GCM10023329_41710</name>
</gene>